<dbReference type="PANTHER" id="PTHR21540">
    <property type="entry name" value="RING FINGER AND SWIM DOMAIN-CONTAINING PROTEIN 2"/>
    <property type="match status" value="1"/>
</dbReference>
<accession>A0A7D9EQC4</accession>
<evidence type="ECO:0000313" key="4">
    <source>
        <dbReference type="Proteomes" id="UP001152795"/>
    </source>
</evidence>
<dbReference type="EMBL" id="CACRXK020008676">
    <property type="protein sequence ID" value="CAB4015338.1"/>
    <property type="molecule type" value="Genomic_DNA"/>
</dbReference>
<keyword evidence="2" id="KW-0732">Signal</keyword>
<name>A0A7D9EQC4_PARCT</name>
<dbReference type="PROSITE" id="PS01357">
    <property type="entry name" value="ZF_ZZ_1"/>
    <property type="match status" value="1"/>
</dbReference>
<dbReference type="GO" id="GO:0016874">
    <property type="term" value="F:ligase activity"/>
    <property type="evidence" value="ECO:0007669"/>
    <property type="project" value="UniProtKB-KW"/>
</dbReference>
<evidence type="ECO:0000313" key="3">
    <source>
        <dbReference type="EMBL" id="CAB4015338.1"/>
    </source>
</evidence>
<dbReference type="InterPro" id="IPR043145">
    <property type="entry name" value="Znf_ZZ_sf"/>
</dbReference>
<dbReference type="InterPro" id="IPR000433">
    <property type="entry name" value="Znf_ZZ"/>
</dbReference>
<comment type="caution">
    <text evidence="3">The sequence shown here is derived from an EMBL/GenBank/DDBJ whole genome shotgun (WGS) entry which is preliminary data.</text>
</comment>
<gene>
    <name evidence="3" type="ORF">PACLA_8A078493</name>
</gene>
<keyword evidence="3" id="KW-0436">Ligase</keyword>
<protein>
    <submittedName>
        <fullName evidence="3">E3 ubiquitin- ligase ZSWIM2-like</fullName>
    </submittedName>
</protein>
<feature type="chain" id="PRO_5043938471" evidence="2">
    <location>
        <begin position="23"/>
        <end position="391"/>
    </location>
</feature>
<dbReference type="AlphaFoldDB" id="A0A7D9EQC4"/>
<dbReference type="GO" id="GO:0061630">
    <property type="term" value="F:ubiquitin protein ligase activity"/>
    <property type="evidence" value="ECO:0007669"/>
    <property type="project" value="InterPro"/>
</dbReference>
<dbReference type="PANTHER" id="PTHR21540:SF3">
    <property type="entry name" value="E3 UBIQUITIN-PROTEIN LIGASE ZSWIM2"/>
    <property type="match status" value="1"/>
</dbReference>
<dbReference type="SUPFAM" id="SSF57850">
    <property type="entry name" value="RING/U-box"/>
    <property type="match status" value="3"/>
</dbReference>
<dbReference type="InterPro" id="IPR001841">
    <property type="entry name" value="Znf_RING"/>
</dbReference>
<dbReference type="InterPro" id="IPR013083">
    <property type="entry name" value="Znf_RING/FYVE/PHD"/>
</dbReference>
<dbReference type="SMART" id="SM00184">
    <property type="entry name" value="RING"/>
    <property type="match status" value="2"/>
</dbReference>
<dbReference type="Pfam" id="PF13639">
    <property type="entry name" value="zf-RING_2"/>
    <property type="match status" value="2"/>
</dbReference>
<proteinExistence type="predicted"/>
<dbReference type="GO" id="GO:0008270">
    <property type="term" value="F:zinc ion binding"/>
    <property type="evidence" value="ECO:0007669"/>
    <property type="project" value="InterPro"/>
</dbReference>
<feature type="compositionally biased region" description="Basic and acidic residues" evidence="1">
    <location>
        <begin position="43"/>
        <end position="56"/>
    </location>
</feature>
<dbReference type="Gene3D" id="3.30.60.90">
    <property type="match status" value="1"/>
</dbReference>
<dbReference type="Proteomes" id="UP001152795">
    <property type="component" value="Unassembled WGS sequence"/>
</dbReference>
<dbReference type="SMART" id="SM00291">
    <property type="entry name" value="ZnF_ZZ"/>
    <property type="match status" value="1"/>
</dbReference>
<dbReference type="Pfam" id="PF00569">
    <property type="entry name" value="ZZ"/>
    <property type="match status" value="1"/>
</dbReference>
<dbReference type="CDD" id="cd16494">
    <property type="entry name" value="RING-CH-C4HC3_ZSWM2"/>
    <property type="match status" value="1"/>
</dbReference>
<sequence length="391" mass="44602">MRESLLVIIVFHLVYQLGLVEREIGEVVRGLFTNTGGSKPTTRKTDGESDSREKLSKKEITEDDVCPICQEDLFEQTQPTTYCKYGCGNSVHIKCMKVWAEHQKSSGETIIKCPLCRVDFGPFETIKSDYLRSVKNKQRYDVHIGAVCAHCGVSPITGKCFRCTICSNYQLCKDCFSLNPHPQHTFHFRQKPNQRWRPASKFEAIPSAVANNLERREITEQDYNLLLQLDGSSVSQCSVPGHVLNSFPTETLADDNHRLIVNANEQCGVCLCSYRSSQVVRRLPCNHEFHRVCIDSWLSRDHNVCPIDGQTVYSDVVRTPPNRGMNRATQNPRQRNLPVKKTSLSTLSKRQRTSHNREFTIPQDFSLYGSSLRQRYLYIQNSCAIKVAAQY</sequence>
<evidence type="ECO:0000256" key="1">
    <source>
        <dbReference type="SAM" id="MobiDB-lite"/>
    </source>
</evidence>
<evidence type="ECO:0000256" key="2">
    <source>
        <dbReference type="SAM" id="SignalP"/>
    </source>
</evidence>
<organism evidence="3 4">
    <name type="scientific">Paramuricea clavata</name>
    <name type="common">Red gorgonian</name>
    <name type="synonym">Violescent sea-whip</name>
    <dbReference type="NCBI Taxonomy" id="317549"/>
    <lineage>
        <taxon>Eukaryota</taxon>
        <taxon>Metazoa</taxon>
        <taxon>Cnidaria</taxon>
        <taxon>Anthozoa</taxon>
        <taxon>Octocorallia</taxon>
        <taxon>Malacalcyonacea</taxon>
        <taxon>Plexauridae</taxon>
        <taxon>Paramuricea</taxon>
    </lineage>
</organism>
<dbReference type="InterPro" id="IPR039903">
    <property type="entry name" value="Zswim2"/>
</dbReference>
<dbReference type="PROSITE" id="PS50089">
    <property type="entry name" value="ZF_RING_2"/>
    <property type="match status" value="2"/>
</dbReference>
<feature type="signal peptide" evidence="2">
    <location>
        <begin position="1"/>
        <end position="22"/>
    </location>
</feature>
<dbReference type="Gene3D" id="3.30.40.10">
    <property type="entry name" value="Zinc/RING finger domain, C3HC4 (zinc finger)"/>
    <property type="match status" value="2"/>
</dbReference>
<keyword evidence="4" id="KW-1185">Reference proteome</keyword>
<feature type="region of interest" description="Disordered" evidence="1">
    <location>
        <begin position="35"/>
        <end position="56"/>
    </location>
</feature>
<dbReference type="OrthoDB" id="5951475at2759"/>
<reference evidence="3" key="1">
    <citation type="submission" date="2020-04" db="EMBL/GenBank/DDBJ databases">
        <authorList>
            <person name="Alioto T."/>
            <person name="Alioto T."/>
            <person name="Gomez Garrido J."/>
        </authorList>
    </citation>
    <scope>NUCLEOTIDE SEQUENCE</scope>
    <source>
        <strain evidence="3">A484AB</strain>
    </source>
</reference>
<dbReference type="PROSITE" id="PS50135">
    <property type="entry name" value="ZF_ZZ_2"/>
    <property type="match status" value="1"/>
</dbReference>